<dbReference type="SUPFAM" id="SSF53383">
    <property type="entry name" value="PLP-dependent transferases"/>
    <property type="match status" value="1"/>
</dbReference>
<dbReference type="NCBIfam" id="TIGR03538">
    <property type="entry name" value="DapC_gpp"/>
    <property type="match status" value="1"/>
</dbReference>
<keyword evidence="3" id="KW-0808">Transferase</keyword>
<proteinExistence type="predicted"/>
<evidence type="ECO:0000256" key="2">
    <source>
        <dbReference type="ARBA" id="ARBA00022576"/>
    </source>
</evidence>
<accession>A0A2U2N490</accession>
<dbReference type="InterPro" id="IPR015424">
    <property type="entry name" value="PyrdxlP-dep_Trfase"/>
</dbReference>
<dbReference type="OrthoDB" id="9813612at2"/>
<sequence length="404" mass="43636">MNPNLARLNPYPFERLRALLADTTPPAGLAPIVLSIGEPKHPTPGFIVDALREAVAEGIGRYPASRGEASLREVIAGWLAARFALPAGSVTAERHVLPVAGTREALFAVAQAVLDPSRQPVVAMPNPFYQIYEGAALLAGGEPLTLPTTRANGYAPDLDAVPEATWARCGLLYLCSPGNPSGTVLSRDYWRRALALADRYGFVIAADECYSELYADEANPPAGLLQVCAELGRTGFERCLVFHSLSKRSSAPGLRSGFVAGDAALIERFALYRTYHGCALPLHVQAASRTAWSDEAHVRENRRLYREKFSAVGAALDGVLDYDPPAGGFYLWARTPGADTDFARELYAREHLTVLPGRYLSRREPDGSDPGAGHVRIALVAERDTCVEAAARLRRFLQAGADRA</sequence>
<dbReference type="Pfam" id="PF00155">
    <property type="entry name" value="Aminotran_1_2"/>
    <property type="match status" value="1"/>
</dbReference>
<evidence type="ECO:0000256" key="3">
    <source>
        <dbReference type="ARBA" id="ARBA00022679"/>
    </source>
</evidence>
<dbReference type="InterPro" id="IPR019878">
    <property type="entry name" value="DapC_beta/gammaproteobac"/>
</dbReference>
<dbReference type="PANTHER" id="PTHR42832:SF3">
    <property type="entry name" value="L-GLUTAMINE--4-(METHYLSULFANYL)-2-OXOBUTANOATE AMINOTRANSFERASE"/>
    <property type="match status" value="1"/>
</dbReference>
<dbReference type="InterPro" id="IPR015422">
    <property type="entry name" value="PyrdxlP-dep_Trfase_small"/>
</dbReference>
<dbReference type="Proteomes" id="UP000245474">
    <property type="component" value="Unassembled WGS sequence"/>
</dbReference>
<dbReference type="Gene3D" id="3.90.1150.10">
    <property type="entry name" value="Aspartate Aminotransferase, domain 1"/>
    <property type="match status" value="1"/>
</dbReference>
<dbReference type="InterPro" id="IPR015421">
    <property type="entry name" value="PyrdxlP-dep_Trfase_major"/>
</dbReference>
<dbReference type="CDD" id="cd00609">
    <property type="entry name" value="AAT_like"/>
    <property type="match status" value="1"/>
</dbReference>
<evidence type="ECO:0000256" key="1">
    <source>
        <dbReference type="ARBA" id="ARBA00001933"/>
    </source>
</evidence>
<keyword evidence="2" id="KW-0032">Aminotransferase</keyword>
<feature type="domain" description="Aminotransferase class I/classII large" evidence="4">
    <location>
        <begin position="32"/>
        <end position="390"/>
    </location>
</feature>
<organism evidence="5 6">
    <name type="scientific">Sediminicurvatus halobius</name>
    <dbReference type="NCBI Taxonomy" id="2182432"/>
    <lineage>
        <taxon>Bacteria</taxon>
        <taxon>Pseudomonadati</taxon>
        <taxon>Pseudomonadota</taxon>
        <taxon>Gammaproteobacteria</taxon>
        <taxon>Chromatiales</taxon>
        <taxon>Ectothiorhodospiraceae</taxon>
        <taxon>Sediminicurvatus</taxon>
    </lineage>
</organism>
<protein>
    <submittedName>
        <fullName evidence="5">Succinyldiaminopimelate transaminase</fullName>
    </submittedName>
</protein>
<evidence type="ECO:0000313" key="5">
    <source>
        <dbReference type="EMBL" id="PWG63902.1"/>
    </source>
</evidence>
<name>A0A2U2N490_9GAMM</name>
<dbReference type="GO" id="GO:0009089">
    <property type="term" value="P:lysine biosynthetic process via diaminopimelate"/>
    <property type="evidence" value="ECO:0007669"/>
    <property type="project" value="InterPro"/>
</dbReference>
<dbReference type="AlphaFoldDB" id="A0A2U2N490"/>
<dbReference type="EMBL" id="QFFI01000008">
    <property type="protein sequence ID" value="PWG63902.1"/>
    <property type="molecule type" value="Genomic_DNA"/>
</dbReference>
<comment type="caution">
    <text evidence="5">The sequence shown here is derived from an EMBL/GenBank/DDBJ whole genome shotgun (WGS) entry which is preliminary data.</text>
</comment>
<evidence type="ECO:0000259" key="4">
    <source>
        <dbReference type="Pfam" id="PF00155"/>
    </source>
</evidence>
<dbReference type="GO" id="GO:0009016">
    <property type="term" value="F:succinyldiaminopimelate transaminase activity"/>
    <property type="evidence" value="ECO:0007669"/>
    <property type="project" value="InterPro"/>
</dbReference>
<evidence type="ECO:0000313" key="6">
    <source>
        <dbReference type="Proteomes" id="UP000245474"/>
    </source>
</evidence>
<reference evidence="5 6" key="1">
    <citation type="submission" date="2018-05" db="EMBL/GenBank/DDBJ databases">
        <title>Spiribacter halobius sp. nov., a moderately halophilic bacterium isolated from marine solar saltern.</title>
        <authorList>
            <person name="Zheng W.-S."/>
            <person name="Lu D.-C."/>
            <person name="Du Z.-J."/>
        </authorList>
    </citation>
    <scope>NUCLEOTIDE SEQUENCE [LARGE SCALE GENOMIC DNA]</scope>
    <source>
        <strain evidence="5 6">E85</strain>
    </source>
</reference>
<comment type="cofactor">
    <cofactor evidence="1">
        <name>pyridoxal 5'-phosphate</name>
        <dbReference type="ChEBI" id="CHEBI:597326"/>
    </cofactor>
</comment>
<dbReference type="GO" id="GO:0030170">
    <property type="term" value="F:pyridoxal phosphate binding"/>
    <property type="evidence" value="ECO:0007669"/>
    <property type="project" value="InterPro"/>
</dbReference>
<dbReference type="InterPro" id="IPR050881">
    <property type="entry name" value="LL-DAP_aminotransferase"/>
</dbReference>
<dbReference type="Gene3D" id="3.40.640.10">
    <property type="entry name" value="Type I PLP-dependent aspartate aminotransferase-like (Major domain)"/>
    <property type="match status" value="1"/>
</dbReference>
<dbReference type="RefSeq" id="WP_109677557.1">
    <property type="nucleotide sequence ID" value="NZ_CP086615.1"/>
</dbReference>
<keyword evidence="6" id="KW-1185">Reference proteome</keyword>
<dbReference type="PANTHER" id="PTHR42832">
    <property type="entry name" value="AMINO ACID AMINOTRANSFERASE"/>
    <property type="match status" value="1"/>
</dbReference>
<gene>
    <name evidence="5" type="primary">dapC</name>
    <name evidence="5" type="ORF">DEM34_06800</name>
</gene>
<dbReference type="InterPro" id="IPR004839">
    <property type="entry name" value="Aminotransferase_I/II_large"/>
</dbReference>